<protein>
    <submittedName>
        <fullName evidence="1">Zinc finger protein</fullName>
    </submittedName>
</protein>
<dbReference type="InterPro" id="IPR031795">
    <property type="entry name" value="Zf-HC3"/>
</dbReference>
<dbReference type="Pfam" id="PF16827">
    <property type="entry name" value="zf-HC3"/>
    <property type="match status" value="1"/>
</dbReference>
<comment type="caution">
    <text evidence="1">The sequence shown here is derived from an EMBL/GenBank/DDBJ whole genome shotgun (WGS) entry which is preliminary data.</text>
</comment>
<organism evidence="1 2">
    <name type="scientific">Saccharopolyspora spinosa</name>
    <dbReference type="NCBI Taxonomy" id="60894"/>
    <lineage>
        <taxon>Bacteria</taxon>
        <taxon>Bacillati</taxon>
        <taxon>Actinomycetota</taxon>
        <taxon>Actinomycetes</taxon>
        <taxon>Pseudonocardiales</taxon>
        <taxon>Pseudonocardiaceae</taxon>
        <taxon>Saccharopolyspora</taxon>
    </lineage>
</organism>
<dbReference type="RefSeq" id="WP_029536141.1">
    <property type="nucleotide sequence ID" value="NZ_CP061007.1"/>
</dbReference>
<keyword evidence="2" id="KW-1185">Reference proteome</keyword>
<reference evidence="1" key="1">
    <citation type="submission" date="2017-12" db="EMBL/GenBank/DDBJ databases">
        <title>Sequencing the genomes of 1000 Actinobacteria strains.</title>
        <authorList>
            <person name="Klenk H.-P."/>
        </authorList>
    </citation>
    <scope>NUCLEOTIDE SEQUENCE [LARGE SCALE GENOMIC DNA]</scope>
    <source>
        <strain evidence="1">DSM 44228</strain>
    </source>
</reference>
<dbReference type="EMBL" id="PJNB01000001">
    <property type="protein sequence ID" value="PKW12922.1"/>
    <property type="molecule type" value="Genomic_DNA"/>
</dbReference>
<dbReference type="Proteomes" id="UP000233786">
    <property type="component" value="Unassembled WGS sequence"/>
</dbReference>
<dbReference type="AlphaFoldDB" id="A0A2N3XQL2"/>
<sequence>MSDYLTYVWRPVTGGRHAFPITATKVPAGDQVVAFCGAESNAVELHDWSEVDWIREGTCMDCWHVLTIRPCP</sequence>
<evidence type="ECO:0000313" key="2">
    <source>
        <dbReference type="Proteomes" id="UP000233786"/>
    </source>
</evidence>
<gene>
    <name evidence="1" type="ORF">A8926_0414</name>
</gene>
<accession>A0A2N3XQL2</accession>
<name>A0A2N3XQL2_SACSN</name>
<proteinExistence type="predicted"/>
<dbReference type="OrthoDB" id="5188746at2"/>
<evidence type="ECO:0000313" key="1">
    <source>
        <dbReference type="EMBL" id="PKW12922.1"/>
    </source>
</evidence>